<dbReference type="SUPFAM" id="SSF53335">
    <property type="entry name" value="S-adenosyl-L-methionine-dependent methyltransferases"/>
    <property type="match status" value="1"/>
</dbReference>
<evidence type="ECO:0000313" key="2">
    <source>
        <dbReference type="EMBL" id="MBK1632578.1"/>
    </source>
</evidence>
<dbReference type="GO" id="GO:0008168">
    <property type="term" value="F:methyltransferase activity"/>
    <property type="evidence" value="ECO:0007669"/>
    <property type="project" value="UniProtKB-KW"/>
</dbReference>
<keyword evidence="2" id="KW-0489">Methyltransferase</keyword>
<dbReference type="Proteomes" id="UP000748752">
    <property type="component" value="Unassembled WGS sequence"/>
</dbReference>
<protein>
    <submittedName>
        <fullName evidence="2">Methyltransferase type 11</fullName>
    </submittedName>
</protein>
<reference evidence="2 3" key="1">
    <citation type="journal article" date="2020" name="Microorganisms">
        <title>Osmotic Adaptation and Compatible Solute Biosynthesis of Phototrophic Bacteria as Revealed from Genome Analyses.</title>
        <authorList>
            <person name="Imhoff J.F."/>
            <person name="Rahn T."/>
            <person name="Kunzel S."/>
            <person name="Keller A."/>
            <person name="Neulinger S.C."/>
        </authorList>
    </citation>
    <scope>NUCLEOTIDE SEQUENCE [LARGE SCALE GENOMIC DNA]</scope>
    <source>
        <strain evidence="2 3">DSM 6210</strain>
    </source>
</reference>
<accession>A0ABS1CLL2</accession>
<proteinExistence type="predicted"/>
<dbReference type="Pfam" id="PF13649">
    <property type="entry name" value="Methyltransf_25"/>
    <property type="match status" value="1"/>
</dbReference>
<comment type="caution">
    <text evidence="2">The sequence shown here is derived from an EMBL/GenBank/DDBJ whole genome shotgun (WGS) entry which is preliminary data.</text>
</comment>
<evidence type="ECO:0000259" key="1">
    <source>
        <dbReference type="Pfam" id="PF13649"/>
    </source>
</evidence>
<sequence>MPRISVHDFYDHVLSHYGDTAEGLHYQSASSQQTRFRVLRELLPEDLSGLTLADLGCGFGDFLLYLQEHDEEPGAYIGIDLHERMVEVARERTGAEIRQADVLSDPLPPADWYVCSGALNNLTLEETREAVGRCYAAAGTGFAFNLLHGKDNSQTFNYRQPAEVEAWAAELGAEVTIVDGYLHRDFSAALVKPGA</sequence>
<feature type="domain" description="Methyltransferase" evidence="1">
    <location>
        <begin position="54"/>
        <end position="137"/>
    </location>
</feature>
<evidence type="ECO:0000313" key="3">
    <source>
        <dbReference type="Proteomes" id="UP000748752"/>
    </source>
</evidence>
<dbReference type="Gene3D" id="3.40.50.150">
    <property type="entry name" value="Vaccinia Virus protein VP39"/>
    <property type="match status" value="1"/>
</dbReference>
<dbReference type="GO" id="GO:0032259">
    <property type="term" value="P:methylation"/>
    <property type="evidence" value="ECO:0007669"/>
    <property type="project" value="UniProtKB-KW"/>
</dbReference>
<dbReference type="InterPro" id="IPR041698">
    <property type="entry name" value="Methyltransf_25"/>
</dbReference>
<keyword evidence="3" id="KW-1185">Reference proteome</keyword>
<keyword evidence="2" id="KW-0808">Transferase</keyword>
<dbReference type="CDD" id="cd02440">
    <property type="entry name" value="AdoMet_MTases"/>
    <property type="match status" value="1"/>
</dbReference>
<dbReference type="EMBL" id="NRRV01000051">
    <property type="protein sequence ID" value="MBK1632578.1"/>
    <property type="molecule type" value="Genomic_DNA"/>
</dbReference>
<organism evidence="2 3">
    <name type="scientific">Thiohalocapsa halophila</name>
    <dbReference type="NCBI Taxonomy" id="69359"/>
    <lineage>
        <taxon>Bacteria</taxon>
        <taxon>Pseudomonadati</taxon>
        <taxon>Pseudomonadota</taxon>
        <taxon>Gammaproteobacteria</taxon>
        <taxon>Chromatiales</taxon>
        <taxon>Chromatiaceae</taxon>
        <taxon>Thiohalocapsa</taxon>
    </lineage>
</organism>
<gene>
    <name evidence="2" type="ORF">CKO31_17885</name>
</gene>
<name>A0ABS1CLL2_9GAMM</name>
<dbReference type="InterPro" id="IPR029063">
    <property type="entry name" value="SAM-dependent_MTases_sf"/>
</dbReference>
<dbReference type="RefSeq" id="WP_200240255.1">
    <property type="nucleotide sequence ID" value="NZ_NRRV01000051.1"/>
</dbReference>